<dbReference type="PANTHER" id="PTHR48228:SF5">
    <property type="entry name" value="ALPHA-METHYLACYL-COA RACEMASE"/>
    <property type="match status" value="1"/>
</dbReference>
<dbReference type="InterPro" id="IPR023606">
    <property type="entry name" value="CoA-Trfase_III_dom_1_sf"/>
</dbReference>
<dbReference type="InterPro" id="IPR044855">
    <property type="entry name" value="CoA-Trfase_III_dom3_sf"/>
</dbReference>
<comment type="caution">
    <text evidence="2">The sequence shown here is derived from an EMBL/GenBank/DDBJ whole genome shotgun (WGS) entry which is preliminary data.</text>
</comment>
<dbReference type="Pfam" id="PF02515">
    <property type="entry name" value="CoA_transf_3"/>
    <property type="match status" value="1"/>
</dbReference>
<name>A0AA40EH31_9PEZI</name>
<sequence length="402" mass="43273">MVGLPPLQGIKVLEFAGLAPGPFAGLLLSDSGASVLRIDRPASSPSSLPTPDLLTRRKRSIAVDLKSPSGIDLAKSLAAKADILIDPFRPGVLEKLGLGPSVLCSLNPRLIYARLTGFRRDGKWANMAGHDINYLAVSGSLSLLGRKGASPTPPINILGDFAGGGATLFQGILLALLSREKTGKGQVVEANMVDGASYLATFPRFALHTMTGSSPRGENLLDSGCPYYDCYETRDGKWMAVGALEPQFFKDLIRGLGLEGQGWEQKRYDKDNWGEFRGLLERKFKEKTREEWEGVFQGTDACCTPVLEYGEMEQDKEKKEGDQRPMVTLRETPLLGVVVKAKQGDAVTHGQGEGVKGEGYRGIPLAPGDGGEEALGEWLGWKKGREFDVAGGGLVVKDKAKL</sequence>
<dbReference type="Gene3D" id="3.40.50.10540">
    <property type="entry name" value="Crotonobetainyl-coa:carnitine coa-transferase, domain 1"/>
    <property type="match status" value="1"/>
</dbReference>
<protein>
    <submittedName>
        <fullName evidence="2">CoA-transferase family III domain-containing protein</fullName>
    </submittedName>
</protein>
<keyword evidence="3" id="KW-1185">Reference proteome</keyword>
<dbReference type="SUPFAM" id="SSF89796">
    <property type="entry name" value="CoA-transferase family III (CaiB/BaiF)"/>
    <property type="match status" value="1"/>
</dbReference>
<reference evidence="2" key="1">
    <citation type="submission" date="2023-06" db="EMBL/GenBank/DDBJ databases">
        <title>Genome-scale phylogeny and comparative genomics of the fungal order Sordariales.</title>
        <authorList>
            <consortium name="Lawrence Berkeley National Laboratory"/>
            <person name="Hensen N."/>
            <person name="Bonometti L."/>
            <person name="Westerberg I."/>
            <person name="Brannstrom I.O."/>
            <person name="Guillou S."/>
            <person name="Cros-Aarteil S."/>
            <person name="Calhoun S."/>
            <person name="Haridas S."/>
            <person name="Kuo A."/>
            <person name="Mondo S."/>
            <person name="Pangilinan J."/>
            <person name="Riley R."/>
            <person name="Labutti K."/>
            <person name="Andreopoulos B."/>
            <person name="Lipzen A."/>
            <person name="Chen C."/>
            <person name="Yanf M."/>
            <person name="Daum C."/>
            <person name="Ng V."/>
            <person name="Clum A."/>
            <person name="Steindorff A."/>
            <person name="Ohm R."/>
            <person name="Martin F."/>
            <person name="Silar P."/>
            <person name="Natvig D."/>
            <person name="Lalanne C."/>
            <person name="Gautier V."/>
            <person name="Ament-Velasquez S.L."/>
            <person name="Kruys A."/>
            <person name="Hutchinson M.I."/>
            <person name="Powell A.J."/>
            <person name="Barry K."/>
            <person name="Miller A.N."/>
            <person name="Grigoriev I.V."/>
            <person name="Debuchy R."/>
            <person name="Gladieux P."/>
            <person name="Thoren M.H."/>
            <person name="Johannesson H."/>
        </authorList>
    </citation>
    <scope>NUCLEOTIDE SEQUENCE</scope>
    <source>
        <strain evidence="2">CBS 540.89</strain>
    </source>
</reference>
<organism evidence="2 3">
    <name type="scientific">Apiosordaria backusii</name>
    <dbReference type="NCBI Taxonomy" id="314023"/>
    <lineage>
        <taxon>Eukaryota</taxon>
        <taxon>Fungi</taxon>
        <taxon>Dikarya</taxon>
        <taxon>Ascomycota</taxon>
        <taxon>Pezizomycotina</taxon>
        <taxon>Sordariomycetes</taxon>
        <taxon>Sordariomycetidae</taxon>
        <taxon>Sordariales</taxon>
        <taxon>Lasiosphaeriaceae</taxon>
        <taxon>Apiosordaria</taxon>
    </lineage>
</organism>
<dbReference type="InterPro" id="IPR003673">
    <property type="entry name" value="CoA-Trfase_fam_III"/>
</dbReference>
<dbReference type="PANTHER" id="PTHR48228">
    <property type="entry name" value="SUCCINYL-COA--D-CITRAMALATE COA-TRANSFERASE"/>
    <property type="match status" value="1"/>
</dbReference>
<comment type="similarity">
    <text evidence="1">Belongs to the CoA-transferase III family.</text>
</comment>
<dbReference type="EMBL" id="JAUKTV010000004">
    <property type="protein sequence ID" value="KAK0739880.1"/>
    <property type="molecule type" value="Genomic_DNA"/>
</dbReference>
<gene>
    <name evidence="2" type="ORF">B0T21DRAFT_382819</name>
</gene>
<dbReference type="InterPro" id="IPR050509">
    <property type="entry name" value="CoA-transferase_III"/>
</dbReference>
<accession>A0AA40EH31</accession>
<dbReference type="Proteomes" id="UP001172159">
    <property type="component" value="Unassembled WGS sequence"/>
</dbReference>
<evidence type="ECO:0000313" key="3">
    <source>
        <dbReference type="Proteomes" id="UP001172159"/>
    </source>
</evidence>
<evidence type="ECO:0000313" key="2">
    <source>
        <dbReference type="EMBL" id="KAK0739880.1"/>
    </source>
</evidence>
<evidence type="ECO:0000256" key="1">
    <source>
        <dbReference type="ARBA" id="ARBA00008383"/>
    </source>
</evidence>
<dbReference type="GO" id="GO:0003824">
    <property type="term" value="F:catalytic activity"/>
    <property type="evidence" value="ECO:0007669"/>
    <property type="project" value="InterPro"/>
</dbReference>
<dbReference type="Gene3D" id="3.30.1540.10">
    <property type="entry name" value="formyl-coa transferase, domain 3"/>
    <property type="match status" value="1"/>
</dbReference>
<proteinExistence type="inferred from homology"/>
<dbReference type="AlphaFoldDB" id="A0AA40EH31"/>